<evidence type="ECO:0000256" key="6">
    <source>
        <dbReference type="ARBA" id="ARBA00023136"/>
    </source>
</evidence>
<dbReference type="GO" id="GO:0009279">
    <property type="term" value="C:cell outer membrane"/>
    <property type="evidence" value="ECO:0007669"/>
    <property type="project" value="UniProtKB-SubCell"/>
</dbReference>
<dbReference type="InterPro" id="IPR039426">
    <property type="entry name" value="TonB-dep_rcpt-like"/>
</dbReference>
<reference evidence="12 13" key="1">
    <citation type="submission" date="2018-04" db="EMBL/GenBank/DDBJ databases">
        <title>Sphingobacterium sp. M46 Genome.</title>
        <authorList>
            <person name="Cheng J."/>
            <person name="Li Y."/>
        </authorList>
    </citation>
    <scope>NUCLEOTIDE SEQUENCE [LARGE SCALE GENOMIC DNA]</scope>
    <source>
        <strain evidence="12 13">M46</strain>
    </source>
</reference>
<comment type="subcellular location">
    <subcellularLocation>
        <location evidence="1 8">Cell outer membrane</location>
        <topology evidence="1 8">Multi-pass membrane protein</topology>
    </subcellularLocation>
</comment>
<dbReference type="Gene3D" id="2.40.170.20">
    <property type="entry name" value="TonB-dependent receptor, beta-barrel domain"/>
    <property type="match status" value="1"/>
</dbReference>
<dbReference type="NCBIfam" id="TIGR04056">
    <property type="entry name" value="OMP_RagA_SusC"/>
    <property type="match status" value="1"/>
</dbReference>
<dbReference type="InterPro" id="IPR036942">
    <property type="entry name" value="Beta-barrel_TonB_sf"/>
</dbReference>
<protein>
    <submittedName>
        <fullName evidence="12">TonB-dependent receptor</fullName>
    </submittedName>
</protein>
<accession>A0A363NS79</accession>
<evidence type="ECO:0000313" key="12">
    <source>
        <dbReference type="EMBL" id="PUV23603.1"/>
    </source>
</evidence>
<evidence type="ECO:0000256" key="2">
    <source>
        <dbReference type="ARBA" id="ARBA00022448"/>
    </source>
</evidence>
<name>A0A363NS79_9SPHI</name>
<gene>
    <name evidence="12" type="ORF">DCO56_17030</name>
</gene>
<evidence type="ECO:0000256" key="7">
    <source>
        <dbReference type="ARBA" id="ARBA00023237"/>
    </source>
</evidence>
<keyword evidence="12" id="KW-0675">Receptor</keyword>
<dbReference type="InterPro" id="IPR037066">
    <property type="entry name" value="Plug_dom_sf"/>
</dbReference>
<dbReference type="Proteomes" id="UP000250831">
    <property type="component" value="Unassembled WGS sequence"/>
</dbReference>
<keyword evidence="2 8" id="KW-0813">Transport</keyword>
<dbReference type="InterPro" id="IPR012910">
    <property type="entry name" value="Plug_dom"/>
</dbReference>
<dbReference type="PROSITE" id="PS52016">
    <property type="entry name" value="TONB_DEPENDENT_REC_3"/>
    <property type="match status" value="1"/>
</dbReference>
<dbReference type="Gene3D" id="2.60.40.1120">
    <property type="entry name" value="Carboxypeptidase-like, regulatory domain"/>
    <property type="match status" value="1"/>
</dbReference>
<dbReference type="InterPro" id="IPR000531">
    <property type="entry name" value="Beta-barrel_TonB"/>
</dbReference>
<dbReference type="Pfam" id="PF00593">
    <property type="entry name" value="TonB_dep_Rec_b-barrel"/>
    <property type="match status" value="1"/>
</dbReference>
<evidence type="ECO:0000256" key="5">
    <source>
        <dbReference type="ARBA" id="ARBA00023077"/>
    </source>
</evidence>
<dbReference type="AlphaFoldDB" id="A0A363NS79"/>
<comment type="caution">
    <text evidence="12">The sequence shown here is derived from an EMBL/GenBank/DDBJ whole genome shotgun (WGS) entry which is preliminary data.</text>
</comment>
<organism evidence="12 13">
    <name type="scientific">Sphingobacterium athyrii</name>
    <dbReference type="NCBI Taxonomy" id="2152717"/>
    <lineage>
        <taxon>Bacteria</taxon>
        <taxon>Pseudomonadati</taxon>
        <taxon>Bacteroidota</taxon>
        <taxon>Sphingobacteriia</taxon>
        <taxon>Sphingobacteriales</taxon>
        <taxon>Sphingobacteriaceae</taxon>
        <taxon>Sphingobacterium</taxon>
    </lineage>
</organism>
<keyword evidence="5 9" id="KW-0798">TonB box</keyword>
<dbReference type="InterPro" id="IPR008969">
    <property type="entry name" value="CarboxyPept-like_regulatory"/>
</dbReference>
<dbReference type="SUPFAM" id="SSF49464">
    <property type="entry name" value="Carboxypeptidase regulatory domain-like"/>
    <property type="match status" value="1"/>
</dbReference>
<dbReference type="Gene3D" id="2.170.130.10">
    <property type="entry name" value="TonB-dependent receptor, plug domain"/>
    <property type="match status" value="1"/>
</dbReference>
<keyword evidence="13" id="KW-1185">Reference proteome</keyword>
<keyword evidence="3 8" id="KW-1134">Transmembrane beta strand</keyword>
<dbReference type="SUPFAM" id="SSF56935">
    <property type="entry name" value="Porins"/>
    <property type="match status" value="1"/>
</dbReference>
<proteinExistence type="inferred from homology"/>
<dbReference type="OrthoDB" id="9768177at2"/>
<evidence type="ECO:0000259" key="10">
    <source>
        <dbReference type="Pfam" id="PF00593"/>
    </source>
</evidence>
<dbReference type="RefSeq" id="WP_108634946.1">
    <property type="nucleotide sequence ID" value="NZ_QCXX01000004.1"/>
</dbReference>
<dbReference type="InterPro" id="IPR023997">
    <property type="entry name" value="TonB-dep_OMP_SusC/RagA_CS"/>
</dbReference>
<feature type="domain" description="TonB-dependent receptor plug" evidence="11">
    <location>
        <begin position="118"/>
        <end position="234"/>
    </location>
</feature>
<sequence length="1057" mass="116109">MKNILRYGTVVMAQLALTQVLYAQELLKGKVVDDKSQPISGVTILVNGKGSGTTNQNGEFGIVAKPGDKITFTSIEYLTKTLNVANLSFLQVNLTPKQESLDEVVVIGYGSQKRTNLIAPVSKFNAENLDERPIARVDQALIGQMSGVRVKQSTGVPGKGLSVQVRGSGSITAGSEPLYVIDGFPLSTASQNGSGNYASGNPLDNMNPNDIESVEVLKDASAAAIYGSRAANGVVLITTKRGKSGQAKVSLNSYVGISEAYKKLDMLNGEEWIDRAVEMINAQWEASGAGRLASQSNAERRKILGLADGTYNTTYMYDDRWLEPGHPGLYLINWQDEAYRKGVIQNYQVAASGATEFVNYYVSGNYLNQQGIVKGLDYKNYTARANVEVKPNKKFAFGLNLAPTYSIGNDPGVEGKDNIMHQIYSMSPVQDHPAGTVNVFDNEKYPWSTSTNDPIAKLNYYIGENKISRLLGTVYGQYNILENLNFKTTVNLDQTDSRSNRFQPYTVGGTLANRTNNPNQATYGSNNVYRKQTFVNENTLNYHLNIDKHDITALLGQAYNFDKLETSSITSQGGYTNSSITTLNGAVATVATTGATQSVLLSYFGRVQYAYDGKYLLSGSIRRDGSSRFGSNTKWGWFPSLSMGWRLSEENFMKPISFINELKLRGSYGESGNNNIGDYSSIALLGFYNYSLNGLSASGQAPSNIINPDLKWEKSRTYDVGLDFGLLGSRITGSFDWYTRKSSDLLLNVPSMLATGFSSYLDNAGEVKSKGWDLEITSHQIRKSDFSWSTSFNISHNSNKVTKLDGEQKEILIPSSFDIQHSLLRIGEPMYSIYVVKQDGILSQADIDAGAALYGSQKAGDPKYVDSNGDGVIDANDRVIVGHPNPSYTWGITNNFKYKNFDLSFMFQGQNGGHIYSLLGRALGRTGQGASDNALGFYRDRWRSEDDPGEGRVGKAYSTFGRIKNTDWLYSSDYWRLRNVTLGYNMRDLKLGSQSKLSLVRLFVTLENFWGKDKYDGGVNPESSNTNLSGSTDYPEAGDYGGLAIPKTVTFGLNVNF</sequence>
<dbReference type="NCBIfam" id="TIGR04057">
    <property type="entry name" value="SusC_RagA_signa"/>
    <property type="match status" value="1"/>
</dbReference>
<dbReference type="Pfam" id="PF13715">
    <property type="entry name" value="CarbopepD_reg_2"/>
    <property type="match status" value="1"/>
</dbReference>
<evidence type="ECO:0000313" key="13">
    <source>
        <dbReference type="Proteomes" id="UP000250831"/>
    </source>
</evidence>
<dbReference type="InterPro" id="IPR023996">
    <property type="entry name" value="TonB-dep_OMP_SusC/RagA"/>
</dbReference>
<evidence type="ECO:0000256" key="1">
    <source>
        <dbReference type="ARBA" id="ARBA00004571"/>
    </source>
</evidence>
<keyword evidence="7 8" id="KW-0998">Cell outer membrane</keyword>
<evidence type="ECO:0000256" key="4">
    <source>
        <dbReference type="ARBA" id="ARBA00022692"/>
    </source>
</evidence>
<evidence type="ECO:0000256" key="8">
    <source>
        <dbReference type="PROSITE-ProRule" id="PRU01360"/>
    </source>
</evidence>
<feature type="domain" description="TonB-dependent receptor-like beta-barrel" evidence="10">
    <location>
        <begin position="440"/>
        <end position="796"/>
    </location>
</feature>
<dbReference type="FunFam" id="2.170.130.10:FF:000008">
    <property type="entry name" value="SusC/RagA family TonB-linked outer membrane protein"/>
    <property type="match status" value="1"/>
</dbReference>
<comment type="similarity">
    <text evidence="8 9">Belongs to the TonB-dependent receptor family.</text>
</comment>
<dbReference type="Pfam" id="PF07715">
    <property type="entry name" value="Plug"/>
    <property type="match status" value="1"/>
</dbReference>
<evidence type="ECO:0000259" key="11">
    <source>
        <dbReference type="Pfam" id="PF07715"/>
    </source>
</evidence>
<evidence type="ECO:0000256" key="3">
    <source>
        <dbReference type="ARBA" id="ARBA00022452"/>
    </source>
</evidence>
<keyword evidence="4 8" id="KW-0812">Transmembrane</keyword>
<keyword evidence="6 8" id="KW-0472">Membrane</keyword>
<evidence type="ECO:0000256" key="9">
    <source>
        <dbReference type="RuleBase" id="RU003357"/>
    </source>
</evidence>
<dbReference type="EMBL" id="QCXX01000004">
    <property type="protein sequence ID" value="PUV23603.1"/>
    <property type="molecule type" value="Genomic_DNA"/>
</dbReference>